<evidence type="ECO:0000313" key="2">
    <source>
        <dbReference type="Proteomes" id="UP001057402"/>
    </source>
</evidence>
<dbReference type="Proteomes" id="UP001057402">
    <property type="component" value="Chromosome 2"/>
</dbReference>
<evidence type="ECO:0000313" key="1">
    <source>
        <dbReference type="EMBL" id="KAI4385837.1"/>
    </source>
</evidence>
<comment type="caution">
    <text evidence="1">The sequence shown here is derived from an EMBL/GenBank/DDBJ whole genome shotgun (WGS) entry which is preliminary data.</text>
</comment>
<protein>
    <submittedName>
        <fullName evidence="1">Uncharacterized protein</fullName>
    </submittedName>
</protein>
<dbReference type="EMBL" id="CM042881">
    <property type="protein sequence ID" value="KAI4385837.1"/>
    <property type="molecule type" value="Genomic_DNA"/>
</dbReference>
<name>A0ACB9SCB1_9MYRT</name>
<sequence>MHVDFMRLSRCQRQIFVGWEKSVLRPFMLQHWKDDPMQQSIELQVEIVVMSWQLEDAYMEIEAFEGLWCCDPSVFSQIFYSLTD</sequence>
<proteinExistence type="predicted"/>
<keyword evidence="2" id="KW-1185">Reference proteome</keyword>
<accession>A0ACB9SCB1</accession>
<organism evidence="1 2">
    <name type="scientific">Melastoma candidum</name>
    <dbReference type="NCBI Taxonomy" id="119954"/>
    <lineage>
        <taxon>Eukaryota</taxon>
        <taxon>Viridiplantae</taxon>
        <taxon>Streptophyta</taxon>
        <taxon>Embryophyta</taxon>
        <taxon>Tracheophyta</taxon>
        <taxon>Spermatophyta</taxon>
        <taxon>Magnoliopsida</taxon>
        <taxon>eudicotyledons</taxon>
        <taxon>Gunneridae</taxon>
        <taxon>Pentapetalae</taxon>
        <taxon>rosids</taxon>
        <taxon>malvids</taxon>
        <taxon>Myrtales</taxon>
        <taxon>Melastomataceae</taxon>
        <taxon>Melastomatoideae</taxon>
        <taxon>Melastomateae</taxon>
        <taxon>Melastoma</taxon>
    </lineage>
</organism>
<gene>
    <name evidence="1" type="ORF">MLD38_003828</name>
</gene>
<reference evidence="2" key="1">
    <citation type="journal article" date="2023" name="Front. Plant Sci.">
        <title>Chromosomal-level genome assembly of Melastoma candidum provides insights into trichome evolution.</title>
        <authorList>
            <person name="Zhong Y."/>
            <person name="Wu W."/>
            <person name="Sun C."/>
            <person name="Zou P."/>
            <person name="Liu Y."/>
            <person name="Dai S."/>
            <person name="Zhou R."/>
        </authorList>
    </citation>
    <scope>NUCLEOTIDE SEQUENCE [LARGE SCALE GENOMIC DNA]</scope>
</reference>